<dbReference type="EMBL" id="JAYLLH010000003">
    <property type="protein sequence ID" value="MEC3860304.1"/>
    <property type="molecule type" value="Genomic_DNA"/>
</dbReference>
<dbReference type="Proteomes" id="UP001348149">
    <property type="component" value="Unassembled WGS sequence"/>
</dbReference>
<name>A0ABU6HF49_9RHOB</name>
<proteinExistence type="predicted"/>
<comment type="caution">
    <text evidence="2">The sequence shown here is derived from an EMBL/GenBank/DDBJ whole genome shotgun (WGS) entry which is preliminary data.</text>
</comment>
<keyword evidence="1" id="KW-1133">Transmembrane helix</keyword>
<organism evidence="2 3">
    <name type="scientific">Mesobacterium hydrothermale</name>
    <dbReference type="NCBI Taxonomy" id="3111907"/>
    <lineage>
        <taxon>Bacteria</taxon>
        <taxon>Pseudomonadati</taxon>
        <taxon>Pseudomonadota</taxon>
        <taxon>Alphaproteobacteria</taxon>
        <taxon>Rhodobacterales</taxon>
        <taxon>Roseobacteraceae</taxon>
        <taxon>Mesobacterium</taxon>
    </lineage>
</organism>
<evidence type="ECO:0000256" key="1">
    <source>
        <dbReference type="SAM" id="Phobius"/>
    </source>
</evidence>
<feature type="transmembrane region" description="Helical" evidence="1">
    <location>
        <begin position="13"/>
        <end position="32"/>
    </location>
</feature>
<feature type="transmembrane region" description="Helical" evidence="1">
    <location>
        <begin position="44"/>
        <end position="63"/>
    </location>
</feature>
<keyword evidence="1" id="KW-0812">Transmembrane</keyword>
<reference evidence="2 3" key="1">
    <citation type="submission" date="2024-01" db="EMBL/GenBank/DDBJ databases">
        <title>Mesobacterium rodlantinim sp. nov., isolated from shallow sea hydrothermal systems off Kueishantao Island.</title>
        <authorList>
            <person name="Su Z."/>
            <person name="Tang K."/>
        </authorList>
    </citation>
    <scope>NUCLEOTIDE SEQUENCE [LARGE SCALE GENOMIC DNA]</scope>
    <source>
        <strain evidence="2 3">TK19101</strain>
    </source>
</reference>
<feature type="transmembrane region" description="Helical" evidence="1">
    <location>
        <begin position="138"/>
        <end position="155"/>
    </location>
</feature>
<gene>
    <name evidence="2" type="ORF">VK792_03330</name>
</gene>
<keyword evidence="1" id="KW-0472">Membrane</keyword>
<feature type="transmembrane region" description="Helical" evidence="1">
    <location>
        <begin position="108"/>
        <end position="126"/>
    </location>
</feature>
<evidence type="ECO:0000313" key="3">
    <source>
        <dbReference type="Proteomes" id="UP001348149"/>
    </source>
</evidence>
<evidence type="ECO:0000313" key="2">
    <source>
        <dbReference type="EMBL" id="MEC3860304.1"/>
    </source>
</evidence>
<accession>A0ABU6HF49</accession>
<keyword evidence="3" id="KW-1185">Reference proteome</keyword>
<dbReference type="Pfam" id="PF10067">
    <property type="entry name" value="DUF2306"/>
    <property type="match status" value="1"/>
</dbReference>
<dbReference type="InterPro" id="IPR018750">
    <property type="entry name" value="DUF2306_membrane"/>
</dbReference>
<dbReference type="RefSeq" id="WP_326295928.1">
    <property type="nucleotide sequence ID" value="NZ_JAYLLH010000003.1"/>
</dbReference>
<sequence>MSFSFAPYLSSDIIVQTHAAAATVALVLGPVVIHRRRRDRTHKVAGYVWVLAMAFAALSSFGITDFAMIGPFSPIHALSVLVLWSLWVGMRHAFRGEIAEHRDALRSLYYRGLLIAAAFNFLPGRVVNRMFFNDHRELGYVVLALGLGLVLADVLRGRIARKNRAALAA</sequence>
<feature type="transmembrane region" description="Helical" evidence="1">
    <location>
        <begin position="69"/>
        <end position="87"/>
    </location>
</feature>
<protein>
    <submittedName>
        <fullName evidence="2">DUF2306 domain-containing protein</fullName>
    </submittedName>
</protein>